<dbReference type="InterPro" id="IPR002543">
    <property type="entry name" value="FtsK_dom"/>
</dbReference>
<proteinExistence type="predicted"/>
<keyword evidence="3" id="KW-0132">Cell division</keyword>
<evidence type="ECO:0000313" key="3">
    <source>
        <dbReference type="EMBL" id="OLF47582.1"/>
    </source>
</evidence>
<keyword evidence="1" id="KW-0547">Nucleotide-binding</keyword>
<dbReference type="SUPFAM" id="SSF52540">
    <property type="entry name" value="P-loop containing nucleoside triphosphate hydrolases"/>
    <property type="match status" value="1"/>
</dbReference>
<dbReference type="PROSITE" id="PS50901">
    <property type="entry name" value="FTSK"/>
    <property type="match status" value="1"/>
</dbReference>
<dbReference type="InterPro" id="IPR049945">
    <property type="entry name" value="AAA_22"/>
</dbReference>
<dbReference type="RefSeq" id="WP_075100012.1">
    <property type="nucleotide sequence ID" value="NZ_MSJL01000082.1"/>
</dbReference>
<keyword evidence="3" id="KW-0131">Cell cycle</keyword>
<dbReference type="GO" id="GO:0051301">
    <property type="term" value="P:cell division"/>
    <property type="evidence" value="ECO:0007669"/>
    <property type="project" value="UniProtKB-KW"/>
</dbReference>
<gene>
    <name evidence="3" type="ORF">BU200_10140</name>
    <name evidence="4" type="ORF">NCTC12957_02195</name>
</gene>
<sequence>MLINHEILKHHLTQSLNMGLALDAENSYNHSFDIKISDNGMLFIPFIPAGFVLTEELYQKIYTITSVASYPYKTVLKQNAARIVQTGVDDIHRSRAFEFPWIDGVPKRLIINDLRLYSRQLAGSSRIPLMADGIADINIYKMTTVIISGNSGSGKSYCLTYLLEMLKLRSDLVVVDPKFDAPSRWCRENNVGLIAPHSNRSKSDFITQINNSLSLAVDLIHKRQQQLYDNPQQSFKRYTIIIDEVMALTEGIPKQLKEIFFSLISQIALLGRATKVGLILVSQRFDHQTIPTSVRDQATVLIQVGIVNSRTTQFLFPDFDVTGLVIPTGQGTGLVQIIDSDSPHQILPLLTPTYSFNGGNVL</sequence>
<dbReference type="OrthoDB" id="2231693at2"/>
<organism evidence="3 5">
    <name type="scientific">Streptococcus acidominimus</name>
    <dbReference type="NCBI Taxonomy" id="1326"/>
    <lineage>
        <taxon>Bacteria</taxon>
        <taxon>Bacillati</taxon>
        <taxon>Bacillota</taxon>
        <taxon>Bacilli</taxon>
        <taxon>Lactobacillales</taxon>
        <taxon>Streptococcaceae</taxon>
        <taxon>Streptococcus</taxon>
    </lineage>
</organism>
<keyword evidence="5" id="KW-1185">Reference proteome</keyword>
<reference evidence="5" key="2">
    <citation type="submission" date="2016-12" db="EMBL/GenBank/DDBJ databases">
        <authorList>
            <person name="Gulvik C.A."/>
        </authorList>
    </citation>
    <scope>NUCLEOTIDE SEQUENCE [LARGE SCALE GENOMIC DNA]</scope>
    <source>
        <strain evidence="5">ATCC 51725</strain>
    </source>
</reference>
<feature type="binding site" evidence="1">
    <location>
        <begin position="149"/>
        <end position="156"/>
    </location>
    <ligand>
        <name>ATP</name>
        <dbReference type="ChEBI" id="CHEBI:30616"/>
    </ligand>
</feature>
<dbReference type="InterPro" id="IPR027417">
    <property type="entry name" value="P-loop_NTPase"/>
</dbReference>
<evidence type="ECO:0000256" key="1">
    <source>
        <dbReference type="PROSITE-ProRule" id="PRU00289"/>
    </source>
</evidence>
<dbReference type="Proteomes" id="UP000255213">
    <property type="component" value="Unassembled WGS sequence"/>
</dbReference>
<evidence type="ECO:0000313" key="5">
    <source>
        <dbReference type="Proteomes" id="UP000186437"/>
    </source>
</evidence>
<dbReference type="EMBL" id="MSJL01000082">
    <property type="protein sequence ID" value="OLF47582.1"/>
    <property type="molecule type" value="Genomic_DNA"/>
</dbReference>
<name>A0A1Q8E701_STRAI</name>
<dbReference type="EMBL" id="UHEN01000001">
    <property type="protein sequence ID" value="SUN08596.1"/>
    <property type="molecule type" value="Genomic_DNA"/>
</dbReference>
<keyword evidence="1" id="KW-0067">ATP-binding</keyword>
<dbReference type="GO" id="GO:0005524">
    <property type="term" value="F:ATP binding"/>
    <property type="evidence" value="ECO:0007669"/>
    <property type="project" value="UniProtKB-UniRule"/>
</dbReference>
<reference evidence="4 6" key="3">
    <citation type="submission" date="2018-06" db="EMBL/GenBank/DDBJ databases">
        <authorList>
            <consortium name="Pathogen Informatics"/>
            <person name="Doyle S."/>
        </authorList>
    </citation>
    <scope>NUCLEOTIDE SEQUENCE [LARGE SCALE GENOMIC DNA]</scope>
    <source>
        <strain evidence="4 6">NCTC12957</strain>
    </source>
</reference>
<feature type="domain" description="FtsK" evidence="2">
    <location>
        <begin position="126"/>
        <end position="313"/>
    </location>
</feature>
<reference evidence="3" key="1">
    <citation type="submission" date="2016-12" db="EMBL/GenBank/DDBJ databases">
        <authorList>
            <person name="Song W.-J."/>
            <person name="Kurnit D.M."/>
        </authorList>
    </citation>
    <scope>NUCLEOTIDE SEQUENCE [LARGE SCALE GENOMIC DNA]</scope>
    <source>
        <strain evidence="3">ATCC 51725</strain>
    </source>
</reference>
<dbReference type="GO" id="GO:0003677">
    <property type="term" value="F:DNA binding"/>
    <property type="evidence" value="ECO:0007669"/>
    <property type="project" value="InterPro"/>
</dbReference>
<dbReference type="Pfam" id="PF13401">
    <property type="entry name" value="AAA_22"/>
    <property type="match status" value="1"/>
</dbReference>
<dbReference type="Proteomes" id="UP000186437">
    <property type="component" value="Unassembled WGS sequence"/>
</dbReference>
<dbReference type="AlphaFoldDB" id="A0A1Q8E701"/>
<dbReference type="Gene3D" id="3.40.50.300">
    <property type="entry name" value="P-loop containing nucleotide triphosphate hydrolases"/>
    <property type="match status" value="1"/>
</dbReference>
<dbReference type="GO" id="GO:0016887">
    <property type="term" value="F:ATP hydrolysis activity"/>
    <property type="evidence" value="ECO:0007669"/>
    <property type="project" value="InterPro"/>
</dbReference>
<accession>A0A1Q8E701</accession>
<protein>
    <submittedName>
        <fullName evidence="3">Cell division protein FtsK</fullName>
    </submittedName>
    <submittedName>
        <fullName evidence="4">FtsK/SpoIIIE family protein</fullName>
    </submittedName>
</protein>
<evidence type="ECO:0000259" key="2">
    <source>
        <dbReference type="PROSITE" id="PS50901"/>
    </source>
</evidence>
<evidence type="ECO:0000313" key="6">
    <source>
        <dbReference type="Proteomes" id="UP000255213"/>
    </source>
</evidence>
<evidence type="ECO:0000313" key="4">
    <source>
        <dbReference type="EMBL" id="SUN08596.1"/>
    </source>
</evidence>